<name>A0A6J8A6H3_MYTCO</name>
<evidence type="ECO:0000313" key="2">
    <source>
        <dbReference type="EMBL" id="CAC5361873.1"/>
    </source>
</evidence>
<dbReference type="EMBL" id="CACVKT020000705">
    <property type="protein sequence ID" value="CAC5361873.1"/>
    <property type="molecule type" value="Genomic_DNA"/>
</dbReference>
<reference evidence="2 3" key="1">
    <citation type="submission" date="2020-06" db="EMBL/GenBank/DDBJ databases">
        <authorList>
            <person name="Li R."/>
            <person name="Bekaert M."/>
        </authorList>
    </citation>
    <scope>NUCLEOTIDE SEQUENCE [LARGE SCALE GENOMIC DNA]</scope>
    <source>
        <strain evidence="3">wild</strain>
    </source>
</reference>
<gene>
    <name evidence="2" type="ORF">MCOR_3830</name>
</gene>
<dbReference type="AlphaFoldDB" id="A0A6J8A6H3"/>
<dbReference type="Gene3D" id="3.90.1720.10">
    <property type="entry name" value="endopeptidase domain like (from Nostoc punctiforme)"/>
    <property type="match status" value="1"/>
</dbReference>
<dbReference type="InterPro" id="IPR007053">
    <property type="entry name" value="LRAT_dom"/>
</dbReference>
<dbReference type="Proteomes" id="UP000507470">
    <property type="component" value="Unassembled WGS sequence"/>
</dbReference>
<dbReference type="OrthoDB" id="5976215at2759"/>
<keyword evidence="3" id="KW-1185">Reference proteome</keyword>
<accession>A0A6J8A6H3</accession>
<organism evidence="2 3">
    <name type="scientific">Mytilus coruscus</name>
    <name type="common">Sea mussel</name>
    <dbReference type="NCBI Taxonomy" id="42192"/>
    <lineage>
        <taxon>Eukaryota</taxon>
        <taxon>Metazoa</taxon>
        <taxon>Spiralia</taxon>
        <taxon>Lophotrochozoa</taxon>
        <taxon>Mollusca</taxon>
        <taxon>Bivalvia</taxon>
        <taxon>Autobranchia</taxon>
        <taxon>Pteriomorphia</taxon>
        <taxon>Mytilida</taxon>
        <taxon>Mytiloidea</taxon>
        <taxon>Mytilidae</taxon>
        <taxon>Mytilinae</taxon>
        <taxon>Mytilus</taxon>
    </lineage>
</organism>
<dbReference type="PROSITE" id="PS51934">
    <property type="entry name" value="LRAT"/>
    <property type="match status" value="1"/>
</dbReference>
<sequence>MEEDELKQTQAHKIQCHGKQLKLKRGDQIAVEGEQVGINYYHHGIFLGHEKGIAVFGGNNKLDGTVRNVDLLQFTNFGKRKLVRINYPNNDCLPPEITAMNAEMVVADPHRWGPFDILKNNCEHFAVRCKTGVAVSFQVLDKLRECLLNPVQLIRYAVASSVNIVKNGSFGSLQ</sequence>
<proteinExistence type="predicted"/>
<dbReference type="PANTHER" id="PTHR46137:SF1">
    <property type="entry name" value="LRAT DOMAIN-CONTAINING PROTEIN"/>
    <property type="match status" value="1"/>
</dbReference>
<protein>
    <recommendedName>
        <fullName evidence="1">LRAT domain-containing protein</fullName>
    </recommendedName>
</protein>
<evidence type="ECO:0000313" key="3">
    <source>
        <dbReference type="Proteomes" id="UP000507470"/>
    </source>
</evidence>
<evidence type="ECO:0000259" key="1">
    <source>
        <dbReference type="PROSITE" id="PS51934"/>
    </source>
</evidence>
<feature type="domain" description="LRAT" evidence="1">
    <location>
        <begin position="32"/>
        <end position="138"/>
    </location>
</feature>
<dbReference type="PANTHER" id="PTHR46137">
    <property type="entry name" value="OS05G0310600 PROTEIN"/>
    <property type="match status" value="1"/>
</dbReference>
<dbReference type="Pfam" id="PF04970">
    <property type="entry name" value="LRAT"/>
    <property type="match status" value="1"/>
</dbReference>